<keyword evidence="4" id="KW-0812">Transmembrane</keyword>
<dbReference type="CDD" id="cd04186">
    <property type="entry name" value="GT_2_like_c"/>
    <property type="match status" value="1"/>
</dbReference>
<reference evidence="7" key="1">
    <citation type="journal article" date="2019" name="Int. J. Syst. Evol. Microbiol.">
        <title>The Global Catalogue of Microorganisms (GCM) 10K type strain sequencing project: providing services to taxonomists for standard genome sequencing and annotation.</title>
        <authorList>
            <consortium name="The Broad Institute Genomics Platform"/>
            <consortium name="The Broad Institute Genome Sequencing Center for Infectious Disease"/>
            <person name="Wu L."/>
            <person name="Ma J."/>
        </authorList>
    </citation>
    <scope>NUCLEOTIDE SEQUENCE [LARGE SCALE GENOMIC DNA]</scope>
    <source>
        <strain evidence="7">KCTC 22437</strain>
    </source>
</reference>
<keyword evidence="7" id="KW-1185">Reference proteome</keyword>
<protein>
    <submittedName>
        <fullName evidence="6">Glycosyltransferase family 2 protein</fullName>
        <ecNumber evidence="6">2.4.-.-</ecNumber>
    </submittedName>
</protein>
<dbReference type="GO" id="GO:0016757">
    <property type="term" value="F:glycosyltransferase activity"/>
    <property type="evidence" value="ECO:0007669"/>
    <property type="project" value="UniProtKB-KW"/>
</dbReference>
<dbReference type="PANTHER" id="PTHR43179">
    <property type="entry name" value="RHAMNOSYLTRANSFERASE WBBL"/>
    <property type="match status" value="1"/>
</dbReference>
<keyword evidence="4" id="KW-0472">Membrane</keyword>
<dbReference type="Gene3D" id="3.90.550.10">
    <property type="entry name" value="Spore Coat Polysaccharide Biosynthesis Protein SpsA, Chain A"/>
    <property type="match status" value="1"/>
</dbReference>
<keyword evidence="3 6" id="KW-0808">Transferase</keyword>
<dbReference type="EMBL" id="JBHUPD010000002">
    <property type="protein sequence ID" value="MFD2873382.1"/>
    <property type="molecule type" value="Genomic_DNA"/>
</dbReference>
<gene>
    <name evidence="6" type="ORF">ACFS5N_12930</name>
</gene>
<evidence type="ECO:0000313" key="6">
    <source>
        <dbReference type="EMBL" id="MFD2873382.1"/>
    </source>
</evidence>
<dbReference type="RefSeq" id="WP_377186053.1">
    <property type="nucleotide sequence ID" value="NZ_JBHUPD010000002.1"/>
</dbReference>
<keyword evidence="2 6" id="KW-0328">Glycosyltransferase</keyword>
<evidence type="ECO:0000259" key="5">
    <source>
        <dbReference type="Pfam" id="PF00535"/>
    </source>
</evidence>
<evidence type="ECO:0000256" key="1">
    <source>
        <dbReference type="ARBA" id="ARBA00006739"/>
    </source>
</evidence>
<dbReference type="PANTHER" id="PTHR43179:SF12">
    <property type="entry name" value="GALACTOFURANOSYLTRANSFERASE GLFT2"/>
    <property type="match status" value="1"/>
</dbReference>
<evidence type="ECO:0000256" key="4">
    <source>
        <dbReference type="SAM" id="Phobius"/>
    </source>
</evidence>
<dbReference type="Proteomes" id="UP001597557">
    <property type="component" value="Unassembled WGS sequence"/>
</dbReference>
<dbReference type="Pfam" id="PF00535">
    <property type="entry name" value="Glycos_transf_2"/>
    <property type="match status" value="1"/>
</dbReference>
<proteinExistence type="inferred from homology"/>
<evidence type="ECO:0000313" key="7">
    <source>
        <dbReference type="Proteomes" id="UP001597557"/>
    </source>
</evidence>
<evidence type="ECO:0000256" key="2">
    <source>
        <dbReference type="ARBA" id="ARBA00022676"/>
    </source>
</evidence>
<comment type="similarity">
    <text evidence="1">Belongs to the glycosyltransferase 2 family.</text>
</comment>
<feature type="transmembrane region" description="Helical" evidence="4">
    <location>
        <begin position="248"/>
        <end position="268"/>
    </location>
</feature>
<dbReference type="InterPro" id="IPR029044">
    <property type="entry name" value="Nucleotide-diphossugar_trans"/>
</dbReference>
<comment type="caution">
    <text evidence="6">The sequence shown here is derived from an EMBL/GenBank/DDBJ whole genome shotgun (WGS) entry which is preliminary data.</text>
</comment>
<dbReference type="EC" id="2.4.-.-" evidence="6"/>
<evidence type="ECO:0000256" key="3">
    <source>
        <dbReference type="ARBA" id="ARBA00022679"/>
    </source>
</evidence>
<accession>A0ABW5YDM7</accession>
<keyword evidence="4" id="KW-1133">Transmembrane helix</keyword>
<feature type="domain" description="Glycosyltransferase 2-like" evidence="5">
    <location>
        <begin position="5"/>
        <end position="145"/>
    </location>
</feature>
<organism evidence="6 7">
    <name type="scientific">Mucilaginibacter ximonensis</name>
    <dbReference type="NCBI Taxonomy" id="538021"/>
    <lineage>
        <taxon>Bacteria</taxon>
        <taxon>Pseudomonadati</taxon>
        <taxon>Bacteroidota</taxon>
        <taxon>Sphingobacteriia</taxon>
        <taxon>Sphingobacteriales</taxon>
        <taxon>Sphingobacteriaceae</taxon>
        <taxon>Mucilaginibacter</taxon>
    </lineage>
</organism>
<name>A0ABW5YDM7_9SPHI</name>
<dbReference type="InterPro" id="IPR001173">
    <property type="entry name" value="Glyco_trans_2-like"/>
</dbReference>
<sequence>MNLVSVITVNFEQPAVTEALLASIYSTTDLQLTEIIVVDNGSKYNPVPGWKIKYPDMRFIRSDVNLGFAGGNNLGIKQAQGNYLFFVNNDTEFTPGLVDTLTKLLDDHDEVGMVSPKIRYFDQPEMLQYMGYTSMNYFTARNTCIGQFEVDKGQYDHLTGQTGYAHGAAMMVRKECIQKAGPMAENFFLYYEELDWCDHIKKAGYEVWLDAAALIYHKESVSVGKKSALKEYFMNRNRILFIRRNAPFAARVLFYIYFILIVSPRNILNYIKEGNSGYIKWLLKAIWWNITQTTTSKKLGYPIKTI</sequence>
<dbReference type="SUPFAM" id="SSF53448">
    <property type="entry name" value="Nucleotide-diphospho-sugar transferases"/>
    <property type="match status" value="1"/>
</dbReference>